<reference evidence="1 2" key="1">
    <citation type="submission" date="2023-02" db="EMBL/GenBank/DDBJ databases">
        <title>LHISI_Scaffold_Assembly.</title>
        <authorList>
            <person name="Stuart O.P."/>
            <person name="Cleave R."/>
            <person name="Magrath M.J.L."/>
            <person name="Mikheyev A.S."/>
        </authorList>
    </citation>
    <scope>NUCLEOTIDE SEQUENCE [LARGE SCALE GENOMIC DNA]</scope>
    <source>
        <strain evidence="1">Daus_M_001</strain>
        <tissue evidence="1">Leg muscle</tissue>
    </source>
</reference>
<dbReference type="EMBL" id="JARBHB010000004">
    <property type="protein sequence ID" value="KAJ8886934.1"/>
    <property type="molecule type" value="Genomic_DNA"/>
</dbReference>
<name>A0ABQ9HRD6_9NEOP</name>
<protein>
    <submittedName>
        <fullName evidence="1">Uncharacterized protein</fullName>
    </submittedName>
</protein>
<comment type="caution">
    <text evidence="1">The sequence shown here is derived from an EMBL/GenBank/DDBJ whole genome shotgun (WGS) entry which is preliminary data.</text>
</comment>
<gene>
    <name evidence="1" type="ORF">PR048_013148</name>
</gene>
<sequence>MNFLGAIGYLMAGSGLEDVLQTVYGSNTVNHLLTSKAVSRAFRGHMLVDSAFSSMILSDILSEEKNKHLVENILFLYDNFVRHKKTISDVDNSESRHILNTIITEKANNLRNTSMTNEVWLQYQSMVELSHKLIQADSSGCWLSHLNAIRECLSMFADADHSNYLKSAYLYLQTMSQLPESKPRIYALFQKGCLVVHRSDRPWSGLGCDLSSNQF</sequence>
<evidence type="ECO:0000313" key="1">
    <source>
        <dbReference type="EMBL" id="KAJ8886934.1"/>
    </source>
</evidence>
<organism evidence="1 2">
    <name type="scientific">Dryococelus australis</name>
    <dbReference type="NCBI Taxonomy" id="614101"/>
    <lineage>
        <taxon>Eukaryota</taxon>
        <taxon>Metazoa</taxon>
        <taxon>Ecdysozoa</taxon>
        <taxon>Arthropoda</taxon>
        <taxon>Hexapoda</taxon>
        <taxon>Insecta</taxon>
        <taxon>Pterygota</taxon>
        <taxon>Neoptera</taxon>
        <taxon>Polyneoptera</taxon>
        <taxon>Phasmatodea</taxon>
        <taxon>Verophasmatodea</taxon>
        <taxon>Anareolatae</taxon>
        <taxon>Phasmatidae</taxon>
        <taxon>Eurycanthinae</taxon>
        <taxon>Dryococelus</taxon>
    </lineage>
</organism>
<evidence type="ECO:0000313" key="2">
    <source>
        <dbReference type="Proteomes" id="UP001159363"/>
    </source>
</evidence>
<proteinExistence type="predicted"/>
<accession>A0ABQ9HRD6</accession>
<dbReference type="PANTHER" id="PTHR46704">
    <property type="entry name" value="CXC DOMAIN-CONTAINING PROTEIN-RELATED"/>
    <property type="match status" value="1"/>
</dbReference>
<keyword evidence="2" id="KW-1185">Reference proteome</keyword>
<dbReference type="Proteomes" id="UP001159363">
    <property type="component" value="Chromosome X"/>
</dbReference>
<dbReference type="PANTHER" id="PTHR46704:SF1">
    <property type="entry name" value="TELOMERE LENGTH REGULATION PROTEIN TEL2 HOMOLOG"/>
    <property type="match status" value="1"/>
</dbReference>